<reference evidence="3 4" key="1">
    <citation type="journal article" date="2016" name="Nat. Commun.">
        <title>Thousands of microbial genomes shed light on interconnected biogeochemical processes in an aquifer system.</title>
        <authorList>
            <person name="Anantharaman K."/>
            <person name="Brown C.T."/>
            <person name="Hug L.A."/>
            <person name="Sharon I."/>
            <person name="Castelle C.J."/>
            <person name="Probst A.J."/>
            <person name="Thomas B.C."/>
            <person name="Singh A."/>
            <person name="Wilkins M.J."/>
            <person name="Karaoz U."/>
            <person name="Brodie E.L."/>
            <person name="Williams K.H."/>
            <person name="Hubbard S.S."/>
            <person name="Banfield J.F."/>
        </authorList>
    </citation>
    <scope>NUCLEOTIDE SEQUENCE [LARGE SCALE GENOMIC DNA]</scope>
</reference>
<dbReference type="AlphaFoldDB" id="A0A1G1VFN8"/>
<feature type="transmembrane region" description="Helical" evidence="2">
    <location>
        <begin position="24"/>
        <end position="49"/>
    </location>
</feature>
<organism evidence="3 4">
    <name type="scientific">Candidatus Blackburnbacteria bacterium RIFCSPLOWO2_01_FULL_40_20</name>
    <dbReference type="NCBI Taxonomy" id="1797519"/>
    <lineage>
        <taxon>Bacteria</taxon>
        <taxon>Candidatus Blackburniibacteriota</taxon>
    </lineage>
</organism>
<dbReference type="Proteomes" id="UP000178659">
    <property type="component" value="Unassembled WGS sequence"/>
</dbReference>
<keyword evidence="2" id="KW-0472">Membrane</keyword>
<feature type="compositionally biased region" description="Basic and acidic residues" evidence="1">
    <location>
        <begin position="1"/>
        <end position="13"/>
    </location>
</feature>
<evidence type="ECO:0000256" key="2">
    <source>
        <dbReference type="SAM" id="Phobius"/>
    </source>
</evidence>
<accession>A0A1G1VFN8</accession>
<proteinExistence type="predicted"/>
<feature type="region of interest" description="Disordered" evidence="1">
    <location>
        <begin position="1"/>
        <end position="20"/>
    </location>
</feature>
<protein>
    <submittedName>
        <fullName evidence="3">Uncharacterized protein</fullName>
    </submittedName>
</protein>
<dbReference type="EMBL" id="MHCC01000003">
    <property type="protein sequence ID" value="OGY14086.1"/>
    <property type="molecule type" value="Genomic_DNA"/>
</dbReference>
<sequence length="159" mass="16641">MPEDTIKFEEAKQPSKGSDNNSSFLTGVLVPAVVILVVILGGVGTGWFLSDKTDGVAGVGTNISAAPGTDVVSGGKEFGLKDEGTFRDDAEGILEEGGIEGEGTHHLVRDGGPSKYVYLTSSVVDLSELEGKKVQVWGETFGAKKAGWLMDVGRVKILD</sequence>
<evidence type="ECO:0000256" key="1">
    <source>
        <dbReference type="SAM" id="MobiDB-lite"/>
    </source>
</evidence>
<gene>
    <name evidence="3" type="ORF">A3A77_03880</name>
</gene>
<evidence type="ECO:0000313" key="4">
    <source>
        <dbReference type="Proteomes" id="UP000178659"/>
    </source>
</evidence>
<keyword evidence="2" id="KW-1133">Transmembrane helix</keyword>
<keyword evidence="2" id="KW-0812">Transmembrane</keyword>
<name>A0A1G1VFN8_9BACT</name>
<comment type="caution">
    <text evidence="3">The sequence shown here is derived from an EMBL/GenBank/DDBJ whole genome shotgun (WGS) entry which is preliminary data.</text>
</comment>
<evidence type="ECO:0000313" key="3">
    <source>
        <dbReference type="EMBL" id="OGY14086.1"/>
    </source>
</evidence>